<dbReference type="Pfam" id="PF02037">
    <property type="entry name" value="SAP"/>
    <property type="match status" value="1"/>
</dbReference>
<feature type="compositionally biased region" description="Polar residues" evidence="1">
    <location>
        <begin position="1011"/>
        <end position="1025"/>
    </location>
</feature>
<dbReference type="CDD" id="cd12432">
    <property type="entry name" value="RRM_ACINU"/>
    <property type="match status" value="1"/>
</dbReference>
<evidence type="ECO:0000313" key="3">
    <source>
        <dbReference type="EMBL" id="GMI68648.1"/>
    </source>
</evidence>
<dbReference type="EMBL" id="BSYR01000006">
    <property type="protein sequence ID" value="GMI68648.1"/>
    <property type="molecule type" value="Genomic_DNA"/>
</dbReference>
<dbReference type="InterPro" id="IPR032552">
    <property type="entry name" value="RSB_motif"/>
</dbReference>
<dbReference type="GO" id="GO:0003676">
    <property type="term" value="F:nucleic acid binding"/>
    <property type="evidence" value="ECO:0007669"/>
    <property type="project" value="InterPro"/>
</dbReference>
<feature type="region of interest" description="Disordered" evidence="1">
    <location>
        <begin position="966"/>
        <end position="1059"/>
    </location>
</feature>
<dbReference type="InterPro" id="IPR036361">
    <property type="entry name" value="SAP_dom_sf"/>
</dbReference>
<evidence type="ECO:0000313" key="4">
    <source>
        <dbReference type="Proteomes" id="UP001165190"/>
    </source>
</evidence>
<feature type="compositionally biased region" description="Polar residues" evidence="1">
    <location>
        <begin position="572"/>
        <end position="589"/>
    </location>
</feature>
<dbReference type="SUPFAM" id="SSF54928">
    <property type="entry name" value="RNA-binding domain, RBD"/>
    <property type="match status" value="1"/>
</dbReference>
<feature type="compositionally biased region" description="Polar residues" evidence="1">
    <location>
        <begin position="438"/>
        <end position="453"/>
    </location>
</feature>
<feature type="compositionally biased region" description="Basic and acidic residues" evidence="1">
    <location>
        <begin position="489"/>
        <end position="498"/>
    </location>
</feature>
<feature type="compositionally biased region" description="Acidic residues" evidence="1">
    <location>
        <begin position="942"/>
        <end position="952"/>
    </location>
</feature>
<organism evidence="3 4">
    <name type="scientific">Hibiscus trionum</name>
    <name type="common">Flower of an hour</name>
    <dbReference type="NCBI Taxonomy" id="183268"/>
    <lineage>
        <taxon>Eukaryota</taxon>
        <taxon>Viridiplantae</taxon>
        <taxon>Streptophyta</taxon>
        <taxon>Embryophyta</taxon>
        <taxon>Tracheophyta</taxon>
        <taxon>Spermatophyta</taxon>
        <taxon>Magnoliopsida</taxon>
        <taxon>eudicotyledons</taxon>
        <taxon>Gunneridae</taxon>
        <taxon>Pentapetalae</taxon>
        <taxon>rosids</taxon>
        <taxon>malvids</taxon>
        <taxon>Malvales</taxon>
        <taxon>Malvaceae</taxon>
        <taxon>Malvoideae</taxon>
        <taxon>Hibiscus</taxon>
    </lineage>
</organism>
<accession>A0A9W7H1E2</accession>
<dbReference type="Gene3D" id="1.10.720.30">
    <property type="entry name" value="SAP domain"/>
    <property type="match status" value="1"/>
</dbReference>
<feature type="compositionally biased region" description="Polar residues" evidence="1">
    <location>
        <begin position="1136"/>
        <end position="1148"/>
    </location>
</feature>
<dbReference type="Pfam" id="PF16294">
    <property type="entry name" value="RSB_motif"/>
    <property type="match status" value="1"/>
</dbReference>
<feature type="domain" description="SAP" evidence="2">
    <location>
        <begin position="13"/>
        <end position="47"/>
    </location>
</feature>
<feature type="region of interest" description="Disordered" evidence="1">
    <location>
        <begin position="341"/>
        <end position="369"/>
    </location>
</feature>
<feature type="compositionally biased region" description="Basic and acidic residues" evidence="1">
    <location>
        <begin position="116"/>
        <end position="128"/>
    </location>
</feature>
<feature type="compositionally biased region" description="Basic and acidic residues" evidence="1">
    <location>
        <begin position="603"/>
        <end position="615"/>
    </location>
</feature>
<keyword evidence="4" id="KW-1185">Reference proteome</keyword>
<protein>
    <recommendedName>
        <fullName evidence="2">SAP domain-containing protein</fullName>
    </recommendedName>
</protein>
<dbReference type="PANTHER" id="PTHR47031">
    <property type="entry name" value="SAP DNA-BINDING DOMAIN-CONTAINING PROTEIN"/>
    <property type="match status" value="1"/>
</dbReference>
<proteinExistence type="predicted"/>
<feature type="region of interest" description="Disordered" evidence="1">
    <location>
        <begin position="47"/>
        <end position="132"/>
    </location>
</feature>
<feature type="region of interest" description="Disordered" evidence="1">
    <location>
        <begin position="438"/>
        <end position="516"/>
    </location>
</feature>
<feature type="compositionally biased region" description="Basic and acidic residues" evidence="1">
    <location>
        <begin position="81"/>
        <end position="97"/>
    </location>
</feature>
<dbReference type="InterPro" id="IPR003034">
    <property type="entry name" value="SAP_dom"/>
</dbReference>
<feature type="compositionally biased region" description="Basic and acidic residues" evidence="1">
    <location>
        <begin position="763"/>
        <end position="796"/>
    </location>
</feature>
<feature type="region of interest" description="Disordered" evidence="1">
    <location>
        <begin position="857"/>
        <end position="952"/>
    </location>
</feature>
<dbReference type="SMART" id="SM00513">
    <property type="entry name" value="SAP"/>
    <property type="match status" value="1"/>
</dbReference>
<feature type="compositionally biased region" description="Basic and acidic residues" evidence="1">
    <location>
        <begin position="469"/>
        <end position="480"/>
    </location>
</feature>
<feature type="compositionally biased region" description="Low complexity" evidence="1">
    <location>
        <begin position="1026"/>
        <end position="1035"/>
    </location>
</feature>
<dbReference type="OrthoDB" id="5348404at2759"/>
<sequence length="1211" mass="134482">MSSKFQILDNRPIDKWKVVELKEELKKRRLTTRGLKKDLVKRLDAAVRTERENAADEADNGSNDDNSEPAVEKTTPTIPKTLKEVADPDGLKLKDDTADCAAASGHGVAKPQVENEAPKLVERDEKNDSISTEKTVLKDSIIDDNVKISLDVVKPETVEPYSSNGSGQGVAEERGMLVEDEPVIQTTVVKTVIPEVPLIGQHLQSSKLEENVNSDMLMECQDPMPQVENEGPKALLENEDDMHGSSALNNQVSEISPISGFQVKSDSVSTDPKSITEKIELKDNIVDDNVMSEMVEPYSSSGSGRGVVEEMDMLVADEPAIQATEVKTMIPEVPLIGQHLQSSKQEENVNSNVQIESQDRKLEAESDDPMAQLENEDHKDDVHERFEDAVDHGGSELEFKDAIGDCEVASGHGVVEETDMLVDDKPVLTKVLLVGEHLQSSKPEENANSNPQMECQDGNPQVVVEVPLTEEHLESSKQEEIVNSNKQMECQDEKSKVENEDDSIAQVENEDNKDDMHETVKDVVDHGGSELEFKDAISDCEAASGHGVVEESDMLVEDKPVVIEVPLVGEHLQSSKPEENVNSNTQIESQDGKPQVVTEVPPIEEHLESSKREENVNSNKQMECQDAKSQVENEDDFMDQLENEDHKDDMNEKVKDVVDQGGIEIEKGSELKFKDVISDCEAASGHGVVEESDILVEDKPVVIEVPLVGEHLQSSKPEENVNSNTQMECRDGNPQVVTEVPLIEEHLESSQREENVNSNKQMECQDAKSQVENEGLKVEVETEDPKAELESGDGMHDFSSLNNQVPEINLVSGFKVKSDSFSNDSMSINEKIELKDNINDENVKISQDVVKLEMVEPCSSTNVVPNNGESHPMDDDEQPLRNKASVDELDENNDTTADMSNKDDSEEMGYSEKLNLDRSSSDDSMEEDLPETKQIDSNCSTDEIEEDGVENEALIIEELESTVVAAGDGSSTERKDIFVEKKSHCSGKRKLQDEEAIENNRPPKRQKRNSDNLQVPEQQATQLAASQSNFSSSDSTDSEDTPKEQDVPPSQKPPTTSLRVDNFLRPFTLKAVQQLLGKTGIITSFWMDHIKTHCYVTYSSVEEAIETRNALYSLQWPPNGGRLLVAEFVDPHEVETLTSQHQPSAHQQVSPEKRLPVPPPSPPSDEPDSPMVTLDDLFWKTKATPKIYYLPLSEEQVAAKQTTRERNNKNW</sequence>
<dbReference type="InterPro" id="IPR035979">
    <property type="entry name" value="RBD_domain_sf"/>
</dbReference>
<feature type="compositionally biased region" description="Basic and acidic residues" evidence="1">
    <location>
        <begin position="971"/>
        <end position="983"/>
    </location>
</feature>
<feature type="compositionally biased region" description="Polar residues" evidence="1">
    <location>
        <begin position="858"/>
        <end position="869"/>
    </location>
</feature>
<feature type="compositionally biased region" description="Acidic residues" evidence="1">
    <location>
        <begin position="499"/>
        <end position="513"/>
    </location>
</feature>
<dbReference type="Proteomes" id="UP001165190">
    <property type="component" value="Unassembled WGS sequence"/>
</dbReference>
<reference evidence="3" key="1">
    <citation type="submission" date="2023-05" db="EMBL/GenBank/DDBJ databases">
        <title>Genome and transcriptome analyses reveal genes involved in the formation of fine ridges on petal epidermal cells in Hibiscus trionum.</title>
        <authorList>
            <person name="Koshimizu S."/>
            <person name="Masuda S."/>
            <person name="Ishii T."/>
            <person name="Shirasu K."/>
            <person name="Hoshino A."/>
            <person name="Arita M."/>
        </authorList>
    </citation>
    <scope>NUCLEOTIDE SEQUENCE</scope>
    <source>
        <strain evidence="3">Hamamatsu line</strain>
    </source>
</reference>
<name>A0A9W7H1E2_HIBTR</name>
<feature type="compositionally biased region" description="Polar residues" evidence="1">
    <location>
        <begin position="713"/>
        <end position="727"/>
    </location>
</feature>
<evidence type="ECO:0000259" key="2">
    <source>
        <dbReference type="PROSITE" id="PS50800"/>
    </source>
</evidence>
<dbReference type="AlphaFoldDB" id="A0A9W7H1E2"/>
<feature type="compositionally biased region" description="Polar residues" evidence="1">
    <location>
        <begin position="341"/>
        <end position="356"/>
    </location>
</feature>
<feature type="region of interest" description="Disordered" evidence="1">
    <location>
        <begin position="570"/>
        <end position="632"/>
    </location>
</feature>
<dbReference type="PROSITE" id="PS50800">
    <property type="entry name" value="SAP"/>
    <property type="match status" value="1"/>
</dbReference>
<feature type="region of interest" description="Disordered" evidence="1">
    <location>
        <begin position="713"/>
        <end position="733"/>
    </location>
</feature>
<dbReference type="InterPro" id="IPR034257">
    <property type="entry name" value="Acinus_RRM"/>
</dbReference>
<comment type="caution">
    <text evidence="3">The sequence shown here is derived from an EMBL/GenBank/DDBJ whole genome shotgun (WGS) entry which is preliminary data.</text>
</comment>
<gene>
    <name evidence="3" type="ORF">HRI_000534100</name>
</gene>
<dbReference type="SUPFAM" id="SSF68906">
    <property type="entry name" value="SAP domain"/>
    <property type="match status" value="1"/>
</dbReference>
<dbReference type="PANTHER" id="PTHR47031:SF3">
    <property type="entry name" value="SAP DOMAIN-CONTAINING PROTEIN"/>
    <property type="match status" value="1"/>
</dbReference>
<feature type="region of interest" description="Disordered" evidence="1">
    <location>
        <begin position="748"/>
        <end position="801"/>
    </location>
</feature>
<feature type="region of interest" description="Disordered" evidence="1">
    <location>
        <begin position="1136"/>
        <end position="1174"/>
    </location>
</feature>
<evidence type="ECO:0000256" key="1">
    <source>
        <dbReference type="SAM" id="MobiDB-lite"/>
    </source>
</evidence>